<sequence length="69" mass="7499">MPGLGRLRSVRVKGVSCRRSRKSAVVCTSIGAFSARSNRAGKKLPAARKKVLEAAKDELRVAFGRDKEN</sequence>
<gene>
    <name evidence="1" type="ORF">EB235_17415</name>
</gene>
<dbReference type="Pfam" id="PF11373">
    <property type="entry name" value="DUF3175"/>
    <property type="match status" value="1"/>
</dbReference>
<proteinExistence type="predicted"/>
<dbReference type="Proteomes" id="UP000503017">
    <property type="component" value="Chromosome"/>
</dbReference>
<protein>
    <submittedName>
        <fullName evidence="1">DUF3175 domain-containing protein</fullName>
    </submittedName>
</protein>
<evidence type="ECO:0000313" key="2">
    <source>
        <dbReference type="Proteomes" id="UP000503017"/>
    </source>
</evidence>
<accession>A0A6M7WQG5</accession>
<name>A0A6M7WQG5_RHILI</name>
<dbReference type="InterPro" id="IPR021513">
    <property type="entry name" value="Phage_RSL1_Orf186"/>
</dbReference>
<dbReference type="AlphaFoldDB" id="A0A6M7WQG5"/>
<evidence type="ECO:0000313" key="1">
    <source>
        <dbReference type="EMBL" id="QKD06380.1"/>
    </source>
</evidence>
<dbReference type="RefSeq" id="WP_032925433.1">
    <property type="nucleotide sequence ID" value="NZ_CP033367.1"/>
</dbReference>
<organism evidence="1 2">
    <name type="scientific">Mesorhizobium loti R88b</name>
    <dbReference type="NCBI Taxonomy" id="935548"/>
    <lineage>
        <taxon>Bacteria</taxon>
        <taxon>Pseudomonadati</taxon>
        <taxon>Pseudomonadota</taxon>
        <taxon>Alphaproteobacteria</taxon>
        <taxon>Hyphomicrobiales</taxon>
        <taxon>Phyllobacteriaceae</taxon>
        <taxon>Mesorhizobium</taxon>
    </lineage>
</organism>
<dbReference type="EMBL" id="CP033367">
    <property type="protein sequence ID" value="QKD06380.1"/>
    <property type="molecule type" value="Genomic_DNA"/>
</dbReference>
<reference evidence="1 2" key="1">
    <citation type="submission" date="2018-10" db="EMBL/GenBank/DDBJ databases">
        <authorList>
            <person name="Perry B.J."/>
            <person name="Sullivan J.T."/>
            <person name="Murphy R.J.T."/>
            <person name="Ramsay J.P."/>
            <person name="Ronson C.W."/>
        </authorList>
    </citation>
    <scope>NUCLEOTIDE SEQUENCE [LARGE SCALE GENOMIC DNA]</scope>
    <source>
        <strain evidence="1 2">R88b</strain>
    </source>
</reference>